<dbReference type="Proteomes" id="UP000004374">
    <property type="component" value="Unassembled WGS sequence"/>
</dbReference>
<name>I1DVQ1_9GAMM</name>
<evidence type="ECO:0000313" key="1">
    <source>
        <dbReference type="EMBL" id="GAB58129.1"/>
    </source>
</evidence>
<keyword evidence="2" id="KW-1185">Reference proteome</keyword>
<dbReference type="EMBL" id="BAFK01000005">
    <property type="protein sequence ID" value="GAB58129.1"/>
    <property type="molecule type" value="Genomic_DNA"/>
</dbReference>
<gene>
    <name evidence="1" type="ORF">RNAN_1100</name>
</gene>
<reference evidence="1 2" key="1">
    <citation type="journal article" date="2012" name="J. Bacteriol.">
        <title>Genome Sequence of the Protease-Producing Bacterium Rheinheimera nanhaiensis E407-8T, Isolated from Deep-Sea Sediment of the South China Sea.</title>
        <authorList>
            <person name="Zhang X.-Y."/>
            <person name="Zhang Y.-J."/>
            <person name="Qin Q.-L."/>
            <person name="Xie B.-B."/>
            <person name="Chen X.-L."/>
            <person name="Zhou B.-C."/>
            <person name="Zhang Y.-Z."/>
        </authorList>
    </citation>
    <scope>NUCLEOTIDE SEQUENCE [LARGE SCALE GENOMIC DNA]</scope>
    <source>
        <strain evidence="1 2">E407-8</strain>
    </source>
</reference>
<evidence type="ECO:0000313" key="2">
    <source>
        <dbReference type="Proteomes" id="UP000004374"/>
    </source>
</evidence>
<accession>I1DVQ1</accession>
<comment type="caution">
    <text evidence="1">The sequence shown here is derived from an EMBL/GenBank/DDBJ whole genome shotgun (WGS) entry which is preliminary data.</text>
</comment>
<sequence>MSYQRLGLQRACTNKNLVGAMQWNKKTLPGKTRQCLLLLVV</sequence>
<dbReference type="AlphaFoldDB" id="I1DVQ1"/>
<organism evidence="1 2">
    <name type="scientific">Rheinheimera nanhaiensis E407-8</name>
    <dbReference type="NCBI Taxonomy" id="562729"/>
    <lineage>
        <taxon>Bacteria</taxon>
        <taxon>Pseudomonadati</taxon>
        <taxon>Pseudomonadota</taxon>
        <taxon>Gammaproteobacteria</taxon>
        <taxon>Chromatiales</taxon>
        <taxon>Chromatiaceae</taxon>
        <taxon>Rheinheimera</taxon>
    </lineage>
</organism>
<proteinExistence type="predicted"/>
<protein>
    <submittedName>
        <fullName evidence="1">Uncharacterized protein</fullName>
    </submittedName>
</protein>